<name>A0ACD3B1E2_9AGAR</name>
<accession>A0ACD3B1E2</accession>
<reference evidence="1 2" key="1">
    <citation type="journal article" date="2019" name="Nat. Ecol. Evol.">
        <title>Megaphylogeny resolves global patterns of mushroom evolution.</title>
        <authorList>
            <person name="Varga T."/>
            <person name="Krizsan K."/>
            <person name="Foldi C."/>
            <person name="Dima B."/>
            <person name="Sanchez-Garcia M."/>
            <person name="Sanchez-Ramirez S."/>
            <person name="Szollosi G.J."/>
            <person name="Szarkandi J.G."/>
            <person name="Papp V."/>
            <person name="Albert L."/>
            <person name="Andreopoulos W."/>
            <person name="Angelini C."/>
            <person name="Antonin V."/>
            <person name="Barry K.W."/>
            <person name="Bougher N.L."/>
            <person name="Buchanan P."/>
            <person name="Buyck B."/>
            <person name="Bense V."/>
            <person name="Catcheside P."/>
            <person name="Chovatia M."/>
            <person name="Cooper J."/>
            <person name="Damon W."/>
            <person name="Desjardin D."/>
            <person name="Finy P."/>
            <person name="Geml J."/>
            <person name="Haridas S."/>
            <person name="Hughes K."/>
            <person name="Justo A."/>
            <person name="Karasinski D."/>
            <person name="Kautmanova I."/>
            <person name="Kiss B."/>
            <person name="Kocsube S."/>
            <person name="Kotiranta H."/>
            <person name="LaButti K.M."/>
            <person name="Lechner B.E."/>
            <person name="Liimatainen K."/>
            <person name="Lipzen A."/>
            <person name="Lukacs Z."/>
            <person name="Mihaltcheva S."/>
            <person name="Morgado L.N."/>
            <person name="Niskanen T."/>
            <person name="Noordeloos M.E."/>
            <person name="Ohm R.A."/>
            <person name="Ortiz-Santana B."/>
            <person name="Ovrebo C."/>
            <person name="Racz N."/>
            <person name="Riley R."/>
            <person name="Savchenko A."/>
            <person name="Shiryaev A."/>
            <person name="Soop K."/>
            <person name="Spirin V."/>
            <person name="Szebenyi C."/>
            <person name="Tomsovsky M."/>
            <person name="Tulloss R.E."/>
            <person name="Uehling J."/>
            <person name="Grigoriev I.V."/>
            <person name="Vagvolgyi C."/>
            <person name="Papp T."/>
            <person name="Martin F.M."/>
            <person name="Miettinen O."/>
            <person name="Hibbett D.S."/>
            <person name="Nagy L.G."/>
        </authorList>
    </citation>
    <scope>NUCLEOTIDE SEQUENCE [LARGE SCALE GENOMIC DNA]</scope>
    <source>
        <strain evidence="1 2">NL-1719</strain>
    </source>
</reference>
<gene>
    <name evidence="1" type="ORF">BDN72DRAFT_869762</name>
</gene>
<organism evidence="1 2">
    <name type="scientific">Pluteus cervinus</name>
    <dbReference type="NCBI Taxonomy" id="181527"/>
    <lineage>
        <taxon>Eukaryota</taxon>
        <taxon>Fungi</taxon>
        <taxon>Dikarya</taxon>
        <taxon>Basidiomycota</taxon>
        <taxon>Agaricomycotina</taxon>
        <taxon>Agaricomycetes</taxon>
        <taxon>Agaricomycetidae</taxon>
        <taxon>Agaricales</taxon>
        <taxon>Pluteineae</taxon>
        <taxon>Pluteaceae</taxon>
        <taxon>Pluteus</taxon>
    </lineage>
</organism>
<sequence>MSGVSTEEADQLYASYAPHVTKGLGRSTEGVIKKASGSRVQFYDGREVLDFTCGIGVTNLGHCHPKVSAAAAKQCMNIVHGQCSIAFHAPYLQLIERLLPLMPHPSLDSFFFWNSGSEAVEASIKMARTVTGRQNVICMQGAYHGRTFGAMAVTKSKTIYSEGVAPLMPGVFSIPYPFWHQCGLPPATSPHTLVSQSLYQLDLLLAQQTAPKDTAAIIIEPVLGEGGYVPAPTEFLQGLRAICDKHGILLIIDEVQSGFGRTGRFFAIEESGVKPDILLIAKGLANGFPLSGVISRKEITDKLKPGSMGGTYAGNAVSCAAAVAVVDAFKEENILENVRARSTDLLVGLNTLRDDPAVSPFIIDVRGRGLMIAVEFTPSASGTSHDPFAQAHSPKSFASRVAKRCIEKGMLILTTSVYEVVRFIPPLNSTKEEIEEGCRIFAEAVKEVVKEG</sequence>
<proteinExistence type="predicted"/>
<protein>
    <submittedName>
        <fullName evidence="1">Uncharacterized protein</fullName>
    </submittedName>
</protein>
<keyword evidence="2" id="KW-1185">Reference proteome</keyword>
<dbReference type="Proteomes" id="UP000308600">
    <property type="component" value="Unassembled WGS sequence"/>
</dbReference>
<dbReference type="EMBL" id="ML208292">
    <property type="protein sequence ID" value="TFK71920.1"/>
    <property type="molecule type" value="Genomic_DNA"/>
</dbReference>
<evidence type="ECO:0000313" key="2">
    <source>
        <dbReference type="Proteomes" id="UP000308600"/>
    </source>
</evidence>
<evidence type="ECO:0000313" key="1">
    <source>
        <dbReference type="EMBL" id="TFK71920.1"/>
    </source>
</evidence>